<dbReference type="InterPro" id="IPR016024">
    <property type="entry name" value="ARM-type_fold"/>
</dbReference>
<organism evidence="1 2">
    <name type="scientific">Mycobacteroides franklinii</name>
    <dbReference type="NCBI Taxonomy" id="948102"/>
    <lineage>
        <taxon>Bacteria</taxon>
        <taxon>Bacillati</taxon>
        <taxon>Actinomycetota</taxon>
        <taxon>Actinomycetes</taxon>
        <taxon>Mycobacteriales</taxon>
        <taxon>Mycobacteriaceae</taxon>
        <taxon>Mycobacteroides</taxon>
    </lineage>
</organism>
<dbReference type="EMBL" id="RXLR01000019">
    <property type="protein sequence ID" value="TDH18779.1"/>
    <property type="molecule type" value="Genomic_DNA"/>
</dbReference>
<gene>
    <name evidence="1" type="ORF">EJ571_19435</name>
</gene>
<dbReference type="InterPro" id="IPR014825">
    <property type="entry name" value="DNA_alkylation"/>
</dbReference>
<dbReference type="Gene3D" id="1.25.10.90">
    <property type="match status" value="1"/>
</dbReference>
<sequence>MCAPSPASWTPDLTSVRAEDVMAALDAAGNSDRAEKSARFFKTGPGEYGEGDVFVGVSVPDQRTLARQFRGIGRDEVARLLASDVHEHRLTALVLAVWEFAHATGVERDAWVGMYLEQVRAGRVNNWDLVDSSAEQIVGEWLVGQSYSPLLELAADDDLWRRRVGIIGTFAFIRRGDAEPLLAVAPLVIEDRRDLIQKAYGWMLREAGKRCGTEVLLGYLDEHAAAMGRTALSYATEHLDAEVRAKYRARR</sequence>
<name>A0A4R5P629_9MYCO</name>
<proteinExistence type="predicted"/>
<dbReference type="Pfam" id="PF08713">
    <property type="entry name" value="DNA_alkylation"/>
    <property type="match status" value="1"/>
</dbReference>
<accession>A0A4R5P629</accession>
<dbReference type="Proteomes" id="UP000295627">
    <property type="component" value="Unassembled WGS sequence"/>
</dbReference>
<evidence type="ECO:0000313" key="1">
    <source>
        <dbReference type="EMBL" id="TDH18779.1"/>
    </source>
</evidence>
<dbReference type="CDD" id="cd06561">
    <property type="entry name" value="AlkD_like"/>
    <property type="match status" value="1"/>
</dbReference>
<comment type="caution">
    <text evidence="1">The sequence shown here is derived from an EMBL/GenBank/DDBJ whole genome shotgun (WGS) entry which is preliminary data.</text>
</comment>
<evidence type="ECO:0000313" key="2">
    <source>
        <dbReference type="Proteomes" id="UP000295627"/>
    </source>
</evidence>
<dbReference type="PANTHER" id="PTHR34070">
    <property type="entry name" value="ARMADILLO-TYPE FOLD"/>
    <property type="match status" value="1"/>
</dbReference>
<reference evidence="1 2" key="1">
    <citation type="journal article" date="2019" name="Sci. Rep.">
        <title>Extended insight into the Mycobacterium chelonae-abscessus complex through whole genome sequencing of Mycobacterium salmoniphilum outbreak and Mycobacterium salmoniphilum-like strains.</title>
        <authorList>
            <person name="Behra P.R.K."/>
            <person name="Das S."/>
            <person name="Pettersson B.M.F."/>
            <person name="Shirreff L."/>
            <person name="DuCote T."/>
            <person name="Jacobsson K.G."/>
            <person name="Ennis D.G."/>
            <person name="Kirsebom L.A."/>
        </authorList>
    </citation>
    <scope>NUCLEOTIDE SEQUENCE [LARGE SCALE GENOMIC DNA]</scope>
    <source>
        <strain evidence="1 2">DSM 45524</strain>
    </source>
</reference>
<protein>
    <submittedName>
        <fullName evidence="1">DNA alkylation repair protein</fullName>
    </submittedName>
</protein>
<dbReference type="AlphaFoldDB" id="A0A4R5P629"/>
<dbReference type="PANTHER" id="PTHR34070:SF1">
    <property type="entry name" value="DNA ALKYLATION REPAIR PROTEIN"/>
    <property type="match status" value="1"/>
</dbReference>
<dbReference type="SUPFAM" id="SSF48371">
    <property type="entry name" value="ARM repeat"/>
    <property type="match status" value="1"/>
</dbReference>